<proteinExistence type="predicted"/>
<dbReference type="Proteomes" id="UP000239709">
    <property type="component" value="Chromosome"/>
</dbReference>
<organism evidence="1 2">
    <name type="scientific">Ottowia oryzae</name>
    <dbReference type="NCBI Taxonomy" id="2109914"/>
    <lineage>
        <taxon>Bacteria</taxon>
        <taxon>Pseudomonadati</taxon>
        <taxon>Pseudomonadota</taxon>
        <taxon>Betaproteobacteria</taxon>
        <taxon>Burkholderiales</taxon>
        <taxon>Comamonadaceae</taxon>
        <taxon>Ottowia</taxon>
    </lineage>
</organism>
<gene>
    <name evidence="1" type="ORF">C6570_10405</name>
</gene>
<sequence>MSGFATDPGQFSMSGAYYPKGHAFAMFKDAATAQAAVPRLADLPQIGQVQTVSPGEITQAFADRAKSVGGVPSPGREDQFMLRYVGLAQRGCAGVLIDMADAAPDDVATVLASEGALLAYSYRALVIEELVTPPPPVEGVAAGKL</sequence>
<dbReference type="EMBL" id="CP027666">
    <property type="protein sequence ID" value="AVO34591.1"/>
    <property type="molecule type" value="Genomic_DNA"/>
</dbReference>
<evidence type="ECO:0000313" key="1">
    <source>
        <dbReference type="EMBL" id="AVO34591.1"/>
    </source>
</evidence>
<dbReference type="AlphaFoldDB" id="A0A2S0MFQ4"/>
<dbReference type="RefSeq" id="WP_106703143.1">
    <property type="nucleotide sequence ID" value="NZ_CP027666.1"/>
</dbReference>
<keyword evidence="2" id="KW-1185">Reference proteome</keyword>
<dbReference type="OrthoDB" id="7064156at2"/>
<evidence type="ECO:0000313" key="2">
    <source>
        <dbReference type="Proteomes" id="UP000239709"/>
    </source>
</evidence>
<name>A0A2S0MFQ4_9BURK</name>
<protein>
    <submittedName>
        <fullName evidence="1">Uncharacterized protein</fullName>
    </submittedName>
</protein>
<dbReference type="KEGG" id="otk:C6570_10405"/>
<accession>A0A2S0MFQ4</accession>
<reference evidence="1 2" key="1">
    <citation type="submission" date="2018-03" db="EMBL/GenBank/DDBJ databases">
        <title>Genome sequencing of Ottowia sp.</title>
        <authorList>
            <person name="Kim S.-J."/>
            <person name="Heo J."/>
            <person name="Kwon S.-W."/>
        </authorList>
    </citation>
    <scope>NUCLEOTIDE SEQUENCE [LARGE SCALE GENOMIC DNA]</scope>
    <source>
        <strain evidence="1 2">KADR8-3</strain>
    </source>
</reference>